<organism evidence="6 7">
    <name type="scientific">bacterium (Candidatus Ratteibacteria) CG15_BIG_FIL_POST_REV_8_21_14_020_41_12</name>
    <dbReference type="NCBI Taxonomy" id="2014291"/>
    <lineage>
        <taxon>Bacteria</taxon>
        <taxon>Candidatus Ratteibacteria</taxon>
    </lineage>
</organism>
<protein>
    <recommendedName>
        <fullName evidence="5">Glycoside hydrolase family 38 central domain-containing protein</fullName>
    </recommendedName>
</protein>
<evidence type="ECO:0000256" key="4">
    <source>
        <dbReference type="ARBA" id="ARBA00023295"/>
    </source>
</evidence>
<gene>
    <name evidence="6" type="ORF">COW28_00945</name>
</gene>
<dbReference type="Gene3D" id="2.60.40.2220">
    <property type="match status" value="1"/>
</dbReference>
<dbReference type="GO" id="GO:0046872">
    <property type="term" value="F:metal ion binding"/>
    <property type="evidence" value="ECO:0007669"/>
    <property type="project" value="UniProtKB-KW"/>
</dbReference>
<dbReference type="InterPro" id="IPR015341">
    <property type="entry name" value="Glyco_hydro_38_cen"/>
</dbReference>
<keyword evidence="4" id="KW-0326">Glycosidase</keyword>
<dbReference type="SUPFAM" id="SSF88688">
    <property type="entry name" value="Families 57/38 glycoside transferase middle domain"/>
    <property type="match status" value="1"/>
</dbReference>
<dbReference type="GO" id="GO:0006013">
    <property type="term" value="P:mannose metabolic process"/>
    <property type="evidence" value="ECO:0007669"/>
    <property type="project" value="InterPro"/>
</dbReference>
<dbReference type="Gene3D" id="2.70.98.30">
    <property type="entry name" value="Golgi alpha-mannosidase II, domain 4"/>
    <property type="match status" value="1"/>
</dbReference>
<keyword evidence="3" id="KW-0378">Hydrolase</keyword>
<comment type="caution">
    <text evidence="6">The sequence shown here is derived from an EMBL/GenBank/DDBJ whole genome shotgun (WGS) entry which is preliminary data.</text>
</comment>
<dbReference type="Pfam" id="PF01074">
    <property type="entry name" value="Glyco_hydro_38N"/>
    <property type="match status" value="1"/>
</dbReference>
<dbReference type="InterPro" id="IPR037094">
    <property type="entry name" value="Glyco_hydro_38_cen_sf"/>
</dbReference>
<dbReference type="SMART" id="SM00872">
    <property type="entry name" value="Alpha-mann_mid"/>
    <property type="match status" value="1"/>
</dbReference>
<dbReference type="PANTHER" id="PTHR46017">
    <property type="entry name" value="ALPHA-MANNOSIDASE 2C1"/>
    <property type="match status" value="1"/>
</dbReference>
<dbReference type="AlphaFoldDB" id="A0A2M7H049"/>
<evidence type="ECO:0000259" key="5">
    <source>
        <dbReference type="SMART" id="SM00872"/>
    </source>
</evidence>
<dbReference type="Pfam" id="PF17677">
    <property type="entry name" value="Glyco_hydro38C2"/>
    <property type="match status" value="1"/>
</dbReference>
<dbReference type="Gene3D" id="1.20.1270.50">
    <property type="entry name" value="Glycoside hydrolase family 38, central domain"/>
    <property type="match status" value="1"/>
</dbReference>
<dbReference type="InterPro" id="IPR027291">
    <property type="entry name" value="Glyco_hydro_38_N_sf"/>
</dbReference>
<dbReference type="SUPFAM" id="SSF88713">
    <property type="entry name" value="Glycoside hydrolase/deacetylase"/>
    <property type="match status" value="1"/>
</dbReference>
<dbReference type="InterPro" id="IPR028995">
    <property type="entry name" value="Glyco_hydro_57/38_cen_sf"/>
</dbReference>
<dbReference type="Pfam" id="PF09261">
    <property type="entry name" value="Alpha-mann_mid"/>
    <property type="match status" value="1"/>
</dbReference>
<dbReference type="InterPro" id="IPR011013">
    <property type="entry name" value="Gal_mutarotase_sf_dom"/>
</dbReference>
<dbReference type="SUPFAM" id="SSF74650">
    <property type="entry name" value="Galactose mutarotase-like"/>
    <property type="match status" value="1"/>
</dbReference>
<sequence length="1056" mass="120452">MGKKITAWEKEVKQLEASLQNFCRLAEFKFRQNVTGAENPAFNDRDWEVKKQPTWSLKDGPAYFRKVLDFPETVEGIPLSGSPVELNFIFPSGVEIFWDGKSLYRNKFWADMRAAELSLPDKITPGKTHLLVFKTPGGDGLGGFWGTFSFPVVEEARFELTAALSQVRFAEKLLENKTGRSLKESLRKAFSLIDLDALQNRRWPEIFANIKEIEKILEPFRVQAKRYRVNLIGHSHIDMNWLWNYEDTVNTCLRDFETVTKLMDEYPDLTFSQDQAHIYKIVEEHNPELFSRVKEKIKEGRWEVTANAWVEGDLNMADGEALCRHITYTRKYVNERFGVKPDIMWSPDTFGHPITIPTILAHAGIKNYYFMRAGGGFSSGGFTFPVFTWQSPNKGRVLAFNSVYNNFITSENAVSVALKFRERYNLFESMFVYGVGDHGGGPSRKDIERKKMLDAKPVMPLLTFSTTHKFFDLARTKKNYPVVKKELNSIFEGCYTTHSDIKKANRECENALLALETTAALAGLSGQEYPVGEMEKWWQDTLFNQFHDIFDGSAISESYRYSRDLADTVLTGSKKSIAENLSFISRQVNTEGEGMPLVIFNLLGWERSQVVEFELAEGMVGKEIYARDGEGNQTPVQTADKKAFFLAENIPSFGYKTYWLKECSHCEKRSDVAISGSIAEGFFETPAYRIEIAPDSGVIRRLYDKRNEKEVLSIGRSVSENFSSYWAETCGNLLQVLQEKSHPMSAWIIGNIMRTENLLNLEEFKVIESGPVRTVLSIKRRYRDSAIEQRIILCPKIPQIDFEVITDWQEKGSLKDGVPMLRVNFQANFNRASAEFEIPFGWQERRSNGKELPALKAVSLSEGGYRLGLLNREKHGYLVNGNNLGLTLLRNPYEPDSSPDSGIHQIGYRLLFGKIDKAEMSRQAASYNRSLLVCPTDSHGGNLPLEFSFLDFRSGNCIASSLQKSLNGKNLTLRFYEVAGKKTKIKLKFNFPVQSIFQTDLLEKNARRIPVRKNKASLTVKPYSLNTAKIAMNKHKEKGDKDGKMEKVRPIRAFFK</sequence>
<dbReference type="InterPro" id="IPR011330">
    <property type="entry name" value="Glyco_hydro/deAcase_b/a-brl"/>
</dbReference>
<dbReference type="Gene3D" id="3.20.110.10">
    <property type="entry name" value="Glycoside hydrolase 38, N terminal domain"/>
    <property type="match status" value="1"/>
</dbReference>
<accession>A0A2M7H049</accession>
<reference evidence="7" key="1">
    <citation type="submission" date="2017-09" db="EMBL/GenBank/DDBJ databases">
        <title>Depth-based differentiation of microbial function through sediment-hosted aquifers and enrichment of novel symbionts in the deep terrestrial subsurface.</title>
        <authorList>
            <person name="Probst A.J."/>
            <person name="Ladd B."/>
            <person name="Jarett J.K."/>
            <person name="Geller-Mcgrath D.E."/>
            <person name="Sieber C.M.K."/>
            <person name="Emerson J.B."/>
            <person name="Anantharaman K."/>
            <person name="Thomas B.C."/>
            <person name="Malmstrom R."/>
            <person name="Stieglmeier M."/>
            <person name="Klingl A."/>
            <person name="Woyke T."/>
            <person name="Ryan C.M."/>
            <person name="Banfield J.F."/>
        </authorList>
    </citation>
    <scope>NUCLEOTIDE SEQUENCE [LARGE SCALE GENOMIC DNA]</scope>
</reference>
<dbReference type="Pfam" id="PF07748">
    <property type="entry name" value="Glyco_hydro_38C"/>
    <property type="match status" value="1"/>
</dbReference>
<feature type="domain" description="Glycoside hydrolase family 38 central" evidence="5">
    <location>
        <begin position="492"/>
        <end position="566"/>
    </location>
</feature>
<comment type="similarity">
    <text evidence="1">Belongs to the glycosyl hydrolase 38 family.</text>
</comment>
<dbReference type="InterPro" id="IPR000602">
    <property type="entry name" value="Glyco_hydro_38_N"/>
</dbReference>
<dbReference type="GO" id="GO:0009313">
    <property type="term" value="P:oligosaccharide catabolic process"/>
    <property type="evidence" value="ECO:0007669"/>
    <property type="project" value="TreeGrafter"/>
</dbReference>
<dbReference type="EMBL" id="PFFY01000044">
    <property type="protein sequence ID" value="PIW34123.1"/>
    <property type="molecule type" value="Genomic_DNA"/>
</dbReference>
<dbReference type="InterPro" id="IPR011682">
    <property type="entry name" value="Glyco_hydro_38_C"/>
</dbReference>
<dbReference type="GO" id="GO:0004559">
    <property type="term" value="F:alpha-mannosidase activity"/>
    <property type="evidence" value="ECO:0007669"/>
    <property type="project" value="InterPro"/>
</dbReference>
<proteinExistence type="inferred from homology"/>
<dbReference type="PANTHER" id="PTHR46017:SF1">
    <property type="entry name" value="ALPHA-MANNOSIDASE 2C1"/>
    <property type="match status" value="1"/>
</dbReference>
<evidence type="ECO:0000313" key="7">
    <source>
        <dbReference type="Proteomes" id="UP000230025"/>
    </source>
</evidence>
<dbReference type="InterPro" id="IPR041147">
    <property type="entry name" value="GH38_C"/>
</dbReference>
<dbReference type="CDD" id="cd10789">
    <property type="entry name" value="GH38N_AMII_ER_cytosolic"/>
    <property type="match status" value="1"/>
</dbReference>
<keyword evidence="2" id="KW-0479">Metal-binding</keyword>
<evidence type="ECO:0000256" key="2">
    <source>
        <dbReference type="ARBA" id="ARBA00022723"/>
    </source>
</evidence>
<dbReference type="GO" id="GO:0030246">
    <property type="term" value="F:carbohydrate binding"/>
    <property type="evidence" value="ECO:0007669"/>
    <property type="project" value="InterPro"/>
</dbReference>
<dbReference type="Proteomes" id="UP000230025">
    <property type="component" value="Unassembled WGS sequence"/>
</dbReference>
<name>A0A2M7H049_9BACT</name>
<evidence type="ECO:0000256" key="1">
    <source>
        <dbReference type="ARBA" id="ARBA00009792"/>
    </source>
</evidence>
<evidence type="ECO:0000256" key="3">
    <source>
        <dbReference type="ARBA" id="ARBA00022801"/>
    </source>
</evidence>
<evidence type="ECO:0000313" key="6">
    <source>
        <dbReference type="EMBL" id="PIW34123.1"/>
    </source>
</evidence>